<proteinExistence type="predicted"/>
<feature type="transmembrane region" description="Helical" evidence="2">
    <location>
        <begin position="120"/>
        <end position="141"/>
    </location>
</feature>
<evidence type="ECO:0000256" key="2">
    <source>
        <dbReference type="SAM" id="Phobius"/>
    </source>
</evidence>
<evidence type="ECO:0008006" key="5">
    <source>
        <dbReference type="Google" id="ProtNLM"/>
    </source>
</evidence>
<dbReference type="Proteomes" id="UP000801428">
    <property type="component" value="Unassembled WGS sequence"/>
</dbReference>
<name>A0A9P4W6K8_CURKU</name>
<gene>
    <name evidence="3" type="ORF">E8E13_003969</name>
</gene>
<reference evidence="3" key="1">
    <citation type="submission" date="2019-04" db="EMBL/GenBank/DDBJ databases">
        <title>Sequencing of skin fungus with MAO and IRED activity.</title>
        <authorList>
            <person name="Marsaioli A.J."/>
            <person name="Bonatto J.M.C."/>
            <person name="Reis Junior O."/>
        </authorList>
    </citation>
    <scope>NUCLEOTIDE SEQUENCE</scope>
    <source>
        <strain evidence="3">30M1</strain>
    </source>
</reference>
<evidence type="ECO:0000256" key="1">
    <source>
        <dbReference type="SAM" id="MobiDB-lite"/>
    </source>
</evidence>
<comment type="caution">
    <text evidence="3">The sequence shown here is derived from an EMBL/GenBank/DDBJ whole genome shotgun (WGS) entry which is preliminary data.</text>
</comment>
<keyword evidence="4" id="KW-1185">Reference proteome</keyword>
<feature type="compositionally biased region" description="Polar residues" evidence="1">
    <location>
        <begin position="89"/>
        <end position="106"/>
    </location>
</feature>
<organism evidence="3 4">
    <name type="scientific">Curvularia kusanoi</name>
    <name type="common">Cochliobolus kusanoi</name>
    <dbReference type="NCBI Taxonomy" id="90978"/>
    <lineage>
        <taxon>Eukaryota</taxon>
        <taxon>Fungi</taxon>
        <taxon>Dikarya</taxon>
        <taxon>Ascomycota</taxon>
        <taxon>Pezizomycotina</taxon>
        <taxon>Dothideomycetes</taxon>
        <taxon>Pleosporomycetidae</taxon>
        <taxon>Pleosporales</taxon>
        <taxon>Pleosporineae</taxon>
        <taxon>Pleosporaceae</taxon>
        <taxon>Curvularia</taxon>
    </lineage>
</organism>
<dbReference type="AlphaFoldDB" id="A0A9P4W6K8"/>
<keyword evidence="2" id="KW-0812">Transmembrane</keyword>
<dbReference type="OrthoDB" id="3812611at2759"/>
<keyword evidence="2" id="KW-0472">Membrane</keyword>
<evidence type="ECO:0000313" key="3">
    <source>
        <dbReference type="EMBL" id="KAF2995704.1"/>
    </source>
</evidence>
<feature type="transmembrane region" description="Helical" evidence="2">
    <location>
        <begin position="247"/>
        <end position="265"/>
    </location>
</feature>
<evidence type="ECO:0000313" key="4">
    <source>
        <dbReference type="Proteomes" id="UP000801428"/>
    </source>
</evidence>
<keyword evidence="2" id="KW-1133">Transmembrane helix</keyword>
<feature type="transmembrane region" description="Helical" evidence="2">
    <location>
        <begin position="277"/>
        <end position="297"/>
    </location>
</feature>
<feature type="region of interest" description="Disordered" evidence="1">
    <location>
        <begin position="80"/>
        <end position="107"/>
    </location>
</feature>
<accession>A0A9P4W6K8</accession>
<dbReference type="EMBL" id="SWKU01000031">
    <property type="protein sequence ID" value="KAF2995704.1"/>
    <property type="molecule type" value="Genomic_DNA"/>
</dbReference>
<protein>
    <recommendedName>
        <fullName evidence="5">Transmembrane protein</fullName>
    </recommendedName>
</protein>
<sequence>MAVNRTTTELELERLQEQRSRASVSSWVSTQVDILPASRVISRRDTEHLNRLNNSVDEISVDEIGENETIVDEEIIENEESSADHPGTQLGNVSNTAPPLTASGNGKKSKIRINFTPKTIISATGVLLGIIIAAVALSPAYRSVALTHTGNALTTLGNRLAQKEHDLTVYDWCEAHPEFVNGTYCQSTMAAVRDRMMASYQDERNLRTRSLVRPPPLNITLSIPWKSAIPTATVEVFMTLWAVRERAPARILIMFILACALRYAGRHNPAMLIRSGALWWLIAYLVVFAPFLTQSIYHPGAMETLIVLSPFTFQVINKAYRKSWDPDERARNWRLFADIQSSILSLLIRRFRGPYGSTSGGDIIKCVSQVYSARQDASTTHFSAYGRLKDVLLMCDREGIEGLEDLVSDALKNLRASLMSMENEAHESERGGG</sequence>